<accession>A0ABT2MZQ5</accession>
<dbReference type="RefSeq" id="WP_368008942.1">
    <property type="nucleotide sequence ID" value="NZ_JAMXFF010000051.1"/>
</dbReference>
<organism evidence="1 2">
    <name type="scientific">Laspinema palackyanum D2a</name>
    <dbReference type="NCBI Taxonomy" id="2953684"/>
    <lineage>
        <taxon>Bacteria</taxon>
        <taxon>Bacillati</taxon>
        <taxon>Cyanobacteriota</taxon>
        <taxon>Cyanophyceae</taxon>
        <taxon>Oscillatoriophycideae</taxon>
        <taxon>Oscillatoriales</taxon>
        <taxon>Laspinemataceae</taxon>
        <taxon>Laspinema</taxon>
        <taxon>Laspinema palackyanum</taxon>
    </lineage>
</organism>
<dbReference type="Proteomes" id="UP001525890">
    <property type="component" value="Unassembled WGS sequence"/>
</dbReference>
<gene>
    <name evidence="1" type="ORF">NG799_24500</name>
</gene>
<dbReference type="InterPro" id="IPR043519">
    <property type="entry name" value="NT_sf"/>
</dbReference>
<proteinExistence type="predicted"/>
<protein>
    <recommendedName>
        <fullName evidence="3">Polymerase nucleotidyl transferase domain-containing protein</fullName>
    </recommendedName>
</protein>
<keyword evidence="2" id="KW-1185">Reference proteome</keyword>
<reference evidence="1 2" key="1">
    <citation type="journal article" date="2022" name="Front. Microbiol.">
        <title>High genomic differentiation and limited gene flow indicate recent cryptic speciation within the genus Laspinema (cyanobacteria).</title>
        <authorList>
            <person name="Stanojkovic A."/>
            <person name="Skoupy S."/>
            <person name="Skaloud P."/>
            <person name="Dvorak P."/>
        </authorList>
    </citation>
    <scope>NUCLEOTIDE SEQUENCE [LARGE SCALE GENOMIC DNA]</scope>
    <source>
        <strain evidence="1 2">D2a</strain>
    </source>
</reference>
<evidence type="ECO:0008006" key="3">
    <source>
        <dbReference type="Google" id="ProtNLM"/>
    </source>
</evidence>
<comment type="caution">
    <text evidence="1">The sequence shown here is derived from an EMBL/GenBank/DDBJ whole genome shotgun (WGS) entry which is preliminary data.</text>
</comment>
<evidence type="ECO:0000313" key="2">
    <source>
        <dbReference type="Proteomes" id="UP001525890"/>
    </source>
</evidence>
<dbReference type="SUPFAM" id="SSF81301">
    <property type="entry name" value="Nucleotidyltransferase"/>
    <property type="match status" value="1"/>
</dbReference>
<dbReference type="EMBL" id="JAMXFF010000051">
    <property type="protein sequence ID" value="MCT7969480.1"/>
    <property type="molecule type" value="Genomic_DNA"/>
</dbReference>
<sequence>MVKTKIELPKERIEALCPHWKITEFGLRGSVLLEDFRPYNDIDIMVNWATDAHWTVLDCVCRQKDNLRLDYQFIFKYWSYFQ</sequence>
<dbReference type="Gene3D" id="3.30.460.10">
    <property type="entry name" value="Beta Polymerase, domain 2"/>
    <property type="match status" value="1"/>
</dbReference>
<evidence type="ECO:0000313" key="1">
    <source>
        <dbReference type="EMBL" id="MCT7969480.1"/>
    </source>
</evidence>
<name>A0ABT2MZQ5_9CYAN</name>